<keyword evidence="2" id="KW-1185">Reference proteome</keyword>
<sequence length="225" mass="24613">MSSYRTPASLAHHVSNQLIDGHLVVLVGVEHASKEMVAVVSSIAQTLHTGGEFPYAASMERPFSEEMDADISVIRRPLGKEVPHPSEHSVGCLVMFLPVLEAGPMHLDSDRLPGCPVRYTDVRKTAEKLRYRPREAGKPCLAIKDVFAHSRPRVFLEPRHLKAALRLSPLPADSDDETVLDDVAVAVYKYMSMSVTPSDREGLATLVASSFGIGDIGEVEYAKPK</sequence>
<dbReference type="AlphaFoldDB" id="A0A9K3D7V8"/>
<accession>A0A9K3D7V8</accession>
<dbReference type="Proteomes" id="UP000265618">
    <property type="component" value="Unassembled WGS sequence"/>
</dbReference>
<dbReference type="EMBL" id="BDIP01004839">
    <property type="protein sequence ID" value="GIQ89245.1"/>
    <property type="molecule type" value="Genomic_DNA"/>
</dbReference>
<comment type="caution">
    <text evidence="1">The sequence shown here is derived from an EMBL/GenBank/DDBJ whole genome shotgun (WGS) entry which is preliminary data.</text>
</comment>
<feature type="non-terminal residue" evidence="1">
    <location>
        <position position="1"/>
    </location>
</feature>
<organism evidence="1 2">
    <name type="scientific">Kipferlia bialata</name>
    <dbReference type="NCBI Taxonomy" id="797122"/>
    <lineage>
        <taxon>Eukaryota</taxon>
        <taxon>Metamonada</taxon>
        <taxon>Carpediemonas-like organisms</taxon>
        <taxon>Kipferlia</taxon>
    </lineage>
</organism>
<proteinExistence type="predicted"/>
<reference evidence="1 2" key="1">
    <citation type="journal article" date="2018" name="PLoS ONE">
        <title>The draft genome of Kipferlia bialata reveals reductive genome evolution in fornicate parasites.</title>
        <authorList>
            <person name="Tanifuji G."/>
            <person name="Takabayashi S."/>
            <person name="Kume K."/>
            <person name="Takagi M."/>
            <person name="Nakayama T."/>
            <person name="Kamikawa R."/>
            <person name="Inagaki Y."/>
            <person name="Hashimoto T."/>
        </authorList>
    </citation>
    <scope>NUCLEOTIDE SEQUENCE [LARGE SCALE GENOMIC DNA]</scope>
    <source>
        <strain evidence="1">NY0173</strain>
    </source>
</reference>
<name>A0A9K3D7V8_9EUKA</name>
<evidence type="ECO:0000313" key="1">
    <source>
        <dbReference type="EMBL" id="GIQ89245.1"/>
    </source>
</evidence>
<evidence type="ECO:0000313" key="2">
    <source>
        <dbReference type="Proteomes" id="UP000265618"/>
    </source>
</evidence>
<gene>
    <name evidence="1" type="ORF">KIPB_011669</name>
</gene>
<protein>
    <submittedName>
        <fullName evidence="1">Uncharacterized protein</fullName>
    </submittedName>
</protein>